<dbReference type="Gene3D" id="1.10.260.40">
    <property type="entry name" value="lambda repressor-like DNA-binding domains"/>
    <property type="match status" value="1"/>
</dbReference>
<sequence>MNLGQSLFTARKNCGLTQEETAAKLGVSRQTISKWETDETLPDIRQAKSLAVLYHLSLDELIDFDADVTEIRQVIQNTSQETQEKIDWTQLWGEKYPVLTTYQQQVDIPAYAARLQELLQDLECAYGYSPMDAMLVLKDILGHVWNNRS</sequence>
<evidence type="ECO:0000256" key="1">
    <source>
        <dbReference type="ARBA" id="ARBA00023125"/>
    </source>
</evidence>
<dbReference type="GO" id="GO:0003677">
    <property type="term" value="F:DNA binding"/>
    <property type="evidence" value="ECO:0007669"/>
    <property type="project" value="UniProtKB-KW"/>
</dbReference>
<dbReference type="Pfam" id="PF01381">
    <property type="entry name" value="HTH_3"/>
    <property type="match status" value="1"/>
</dbReference>
<keyword evidence="1" id="KW-0238">DNA-binding</keyword>
<dbReference type="CDD" id="cd00093">
    <property type="entry name" value="HTH_XRE"/>
    <property type="match status" value="1"/>
</dbReference>
<accession>A0A9D1EHU4</accession>
<gene>
    <name evidence="3" type="ORF">IAB98_02395</name>
</gene>
<dbReference type="InterPro" id="IPR001387">
    <property type="entry name" value="Cro/C1-type_HTH"/>
</dbReference>
<dbReference type="AlphaFoldDB" id="A0A9D1EHU4"/>
<reference evidence="3" key="2">
    <citation type="journal article" date="2021" name="PeerJ">
        <title>Extensive microbial diversity within the chicken gut microbiome revealed by metagenomics and culture.</title>
        <authorList>
            <person name="Gilroy R."/>
            <person name="Ravi A."/>
            <person name="Getino M."/>
            <person name="Pursley I."/>
            <person name="Horton D.L."/>
            <person name="Alikhan N.F."/>
            <person name="Baker D."/>
            <person name="Gharbi K."/>
            <person name="Hall N."/>
            <person name="Watson M."/>
            <person name="Adriaenssens E.M."/>
            <person name="Foster-Nyarko E."/>
            <person name="Jarju S."/>
            <person name="Secka A."/>
            <person name="Antonio M."/>
            <person name="Oren A."/>
            <person name="Chaudhuri R.R."/>
            <person name="La Ragione R."/>
            <person name="Hildebrand F."/>
            <person name="Pallen M.J."/>
        </authorList>
    </citation>
    <scope>NUCLEOTIDE SEQUENCE</scope>
    <source>
        <strain evidence="3">ChiSxjej1B13-7041</strain>
    </source>
</reference>
<dbReference type="Proteomes" id="UP000886841">
    <property type="component" value="Unassembled WGS sequence"/>
</dbReference>
<dbReference type="SUPFAM" id="SSF47413">
    <property type="entry name" value="lambda repressor-like DNA-binding domains"/>
    <property type="match status" value="1"/>
</dbReference>
<reference evidence="3" key="1">
    <citation type="submission" date="2020-10" db="EMBL/GenBank/DDBJ databases">
        <authorList>
            <person name="Gilroy R."/>
        </authorList>
    </citation>
    <scope>NUCLEOTIDE SEQUENCE</scope>
    <source>
        <strain evidence="3">ChiSxjej1B13-7041</strain>
    </source>
</reference>
<proteinExistence type="predicted"/>
<dbReference type="PROSITE" id="PS50943">
    <property type="entry name" value="HTH_CROC1"/>
    <property type="match status" value="1"/>
</dbReference>
<evidence type="ECO:0000259" key="2">
    <source>
        <dbReference type="PROSITE" id="PS50943"/>
    </source>
</evidence>
<organism evidence="3 4">
    <name type="scientific">Candidatus Egerieimonas intestinavium</name>
    <dbReference type="NCBI Taxonomy" id="2840777"/>
    <lineage>
        <taxon>Bacteria</taxon>
        <taxon>Bacillati</taxon>
        <taxon>Bacillota</taxon>
        <taxon>Clostridia</taxon>
        <taxon>Lachnospirales</taxon>
        <taxon>Lachnospiraceae</taxon>
        <taxon>Lachnospiraceae incertae sedis</taxon>
        <taxon>Candidatus Egerieimonas</taxon>
    </lineage>
</organism>
<dbReference type="InterPro" id="IPR010982">
    <property type="entry name" value="Lambda_DNA-bd_dom_sf"/>
</dbReference>
<dbReference type="PANTHER" id="PTHR46558:SF13">
    <property type="entry name" value="HTH-TYPE TRANSCRIPTIONAL REGULATOR IMMR"/>
    <property type="match status" value="1"/>
</dbReference>
<feature type="domain" description="HTH cro/C1-type" evidence="2">
    <location>
        <begin position="10"/>
        <end position="61"/>
    </location>
</feature>
<dbReference type="EMBL" id="DVHU01000020">
    <property type="protein sequence ID" value="HIR92258.1"/>
    <property type="molecule type" value="Genomic_DNA"/>
</dbReference>
<comment type="caution">
    <text evidence="3">The sequence shown here is derived from an EMBL/GenBank/DDBJ whole genome shotgun (WGS) entry which is preliminary data.</text>
</comment>
<dbReference type="PANTHER" id="PTHR46558">
    <property type="entry name" value="TRACRIPTIONAL REGULATORY PROTEIN-RELATED-RELATED"/>
    <property type="match status" value="1"/>
</dbReference>
<name>A0A9D1EHU4_9FIRM</name>
<protein>
    <submittedName>
        <fullName evidence="3">Helix-turn-helix transcriptional regulator</fullName>
    </submittedName>
</protein>
<dbReference type="SMART" id="SM00530">
    <property type="entry name" value="HTH_XRE"/>
    <property type="match status" value="1"/>
</dbReference>
<evidence type="ECO:0000313" key="3">
    <source>
        <dbReference type="EMBL" id="HIR92258.1"/>
    </source>
</evidence>
<evidence type="ECO:0000313" key="4">
    <source>
        <dbReference type="Proteomes" id="UP000886841"/>
    </source>
</evidence>